<name>A0A6B3LFK8_9BACT</name>
<dbReference type="RefSeq" id="WP_164365666.1">
    <property type="nucleotide sequence ID" value="NZ_CP066776.1"/>
</dbReference>
<keyword evidence="2" id="KW-1003">Cell membrane</keyword>
<dbReference type="Proteomes" id="UP000475117">
    <property type="component" value="Chromosome"/>
</dbReference>
<keyword evidence="3" id="KW-0812">Transmembrane</keyword>
<protein>
    <submittedName>
        <fullName evidence="6">DUF3817 domain-containing protein</fullName>
    </submittedName>
</protein>
<evidence type="ECO:0000256" key="5">
    <source>
        <dbReference type="ARBA" id="ARBA00023136"/>
    </source>
</evidence>
<dbReference type="PANTHER" id="PTHR40077:SF1">
    <property type="entry name" value="MEMBRANE PROTEIN"/>
    <property type="match status" value="1"/>
</dbReference>
<evidence type="ECO:0000256" key="3">
    <source>
        <dbReference type="ARBA" id="ARBA00022692"/>
    </source>
</evidence>
<dbReference type="EMBL" id="CP066776">
    <property type="protein sequence ID" value="QQL45356.1"/>
    <property type="molecule type" value="Genomic_DNA"/>
</dbReference>
<proteinExistence type="predicted"/>
<keyword evidence="7" id="KW-1185">Reference proteome</keyword>
<comment type="subcellular location">
    <subcellularLocation>
        <location evidence="1">Cell membrane</location>
        <topology evidence="1">Multi-pass membrane protein</topology>
    </subcellularLocation>
</comment>
<evidence type="ECO:0000313" key="6">
    <source>
        <dbReference type="EMBL" id="QQL45356.1"/>
    </source>
</evidence>
<keyword evidence="4" id="KW-1133">Transmembrane helix</keyword>
<evidence type="ECO:0000313" key="7">
    <source>
        <dbReference type="Proteomes" id="UP000475117"/>
    </source>
</evidence>
<gene>
    <name evidence="6" type="ORF">G3M56_001840</name>
</gene>
<dbReference type="KEGG" id="soa:G3M56_001840"/>
<dbReference type="InterPro" id="IPR023845">
    <property type="entry name" value="DUF3817_TM"/>
</dbReference>
<dbReference type="Pfam" id="PF12823">
    <property type="entry name" value="DUF3817"/>
    <property type="match status" value="1"/>
</dbReference>
<dbReference type="NCBIfam" id="TIGR03954">
    <property type="entry name" value="integ_memb_HG"/>
    <property type="match status" value="1"/>
</dbReference>
<dbReference type="GO" id="GO:0005886">
    <property type="term" value="C:plasma membrane"/>
    <property type="evidence" value="ECO:0007669"/>
    <property type="project" value="UniProtKB-SubCell"/>
</dbReference>
<keyword evidence="5" id="KW-0472">Membrane</keyword>
<reference evidence="6 7" key="1">
    <citation type="submission" date="2020-12" db="EMBL/GenBank/DDBJ databases">
        <title>Sulforoseuscoccus oceanibium gen. nov., sp. nov., a representative of the phylum Verrucomicrobia with special cytoplasmic membrane, and proposal of Sulforoseuscoccusaceae fam. nov.</title>
        <authorList>
            <person name="Xi F."/>
        </authorList>
    </citation>
    <scope>NUCLEOTIDE SEQUENCE [LARGE SCALE GENOMIC DNA]</scope>
    <source>
        <strain evidence="6 7">T37</strain>
    </source>
</reference>
<evidence type="ECO:0000256" key="2">
    <source>
        <dbReference type="ARBA" id="ARBA00022475"/>
    </source>
</evidence>
<accession>A0A6B3LFK8</accession>
<sequence length="103" mass="11683">MKAMPVHIFRIIGHWEAVSFILLMGIAMPLKRIWDMPLAVTYVGWAHGVLFVLYAIALYFAMEAKQWSIGKAFMLFVAALVPFGPYIADRWIKPEDEKLAAGN</sequence>
<evidence type="ECO:0000256" key="1">
    <source>
        <dbReference type="ARBA" id="ARBA00004651"/>
    </source>
</evidence>
<evidence type="ECO:0000256" key="4">
    <source>
        <dbReference type="ARBA" id="ARBA00022989"/>
    </source>
</evidence>
<dbReference type="PANTHER" id="PTHR40077">
    <property type="entry name" value="MEMBRANE PROTEIN-RELATED"/>
    <property type="match status" value="1"/>
</dbReference>
<organism evidence="6 7">
    <name type="scientific">Sulfuriroseicoccus oceanibius</name>
    <dbReference type="NCBI Taxonomy" id="2707525"/>
    <lineage>
        <taxon>Bacteria</taxon>
        <taxon>Pseudomonadati</taxon>
        <taxon>Verrucomicrobiota</taxon>
        <taxon>Verrucomicrobiia</taxon>
        <taxon>Verrucomicrobiales</taxon>
        <taxon>Verrucomicrobiaceae</taxon>
        <taxon>Sulfuriroseicoccus</taxon>
    </lineage>
</organism>
<dbReference type="AlphaFoldDB" id="A0A6B3LFK8"/>